<reference evidence="3" key="1">
    <citation type="journal article" date="2022" name="Front. Microbiol.">
        <title>Genome-based taxonomic rearrangement of Oceanobacter-related bacteria including the description of Thalassolituus hydrocarbonoclasticus sp. nov. and Thalassolituus pacificus sp. nov. and emended description of the genus Thalassolituus.</title>
        <authorList>
            <person name="Dong C."/>
            <person name="Wei L."/>
            <person name="Wang J."/>
            <person name="Lai Q."/>
            <person name="Huang Z."/>
            <person name="Shao Z."/>
        </authorList>
    </citation>
    <scope>NUCLEOTIDE SEQUENCE</scope>
    <source>
        <strain evidence="3">59MF3M-4</strain>
    </source>
</reference>
<dbReference type="Proteomes" id="UP001147830">
    <property type="component" value="Unassembled WGS sequence"/>
</dbReference>
<accession>A0A9X2WEX5</accession>
<keyword evidence="4" id="KW-1185">Reference proteome</keyword>
<proteinExistence type="predicted"/>
<evidence type="ECO:0000313" key="3">
    <source>
        <dbReference type="EMBL" id="MCT7359181.1"/>
    </source>
</evidence>
<name>A0A9X2WEX5_9GAMM</name>
<dbReference type="AlphaFoldDB" id="A0A9X2WEX5"/>
<feature type="chain" id="PRO_5040837125" evidence="2">
    <location>
        <begin position="21"/>
        <end position="108"/>
    </location>
</feature>
<evidence type="ECO:0000313" key="4">
    <source>
        <dbReference type="Proteomes" id="UP001147830"/>
    </source>
</evidence>
<dbReference type="EMBL" id="JAOANI010000015">
    <property type="protein sequence ID" value="MCT7359181.1"/>
    <property type="molecule type" value="Genomic_DNA"/>
</dbReference>
<organism evidence="3 4">
    <name type="scientific">Thalassolituus pacificus</name>
    <dbReference type="NCBI Taxonomy" id="2975440"/>
    <lineage>
        <taxon>Bacteria</taxon>
        <taxon>Pseudomonadati</taxon>
        <taxon>Pseudomonadota</taxon>
        <taxon>Gammaproteobacteria</taxon>
        <taxon>Oceanospirillales</taxon>
        <taxon>Oceanospirillaceae</taxon>
        <taxon>Thalassolituus</taxon>
    </lineage>
</organism>
<protein>
    <submittedName>
        <fullName evidence="3">Uncharacterized protein</fullName>
    </submittedName>
</protein>
<evidence type="ECO:0000256" key="2">
    <source>
        <dbReference type="SAM" id="SignalP"/>
    </source>
</evidence>
<feature type="region of interest" description="Disordered" evidence="1">
    <location>
        <begin position="20"/>
        <end position="68"/>
    </location>
</feature>
<sequence length="108" mass="10875">MKYWQAFILAALTLVQISCGGGGGGSTTPETNAGNGGNNGSDPVGPGPVDPGPENPGPIDPGFSEPPFVMQSATYSTQLAIFAGAGSAASSRYQSTHEISLTHTQANH</sequence>
<reference evidence="3" key="2">
    <citation type="submission" date="2022-08" db="EMBL/GenBank/DDBJ databases">
        <authorList>
            <person name="Dong C."/>
        </authorList>
    </citation>
    <scope>NUCLEOTIDE SEQUENCE</scope>
    <source>
        <strain evidence="3">59MF3M-4</strain>
    </source>
</reference>
<feature type="signal peptide" evidence="2">
    <location>
        <begin position="1"/>
        <end position="20"/>
    </location>
</feature>
<gene>
    <name evidence="3" type="ORF">NYR02_09125</name>
</gene>
<evidence type="ECO:0000256" key="1">
    <source>
        <dbReference type="SAM" id="MobiDB-lite"/>
    </source>
</evidence>
<dbReference type="RefSeq" id="WP_260976053.1">
    <property type="nucleotide sequence ID" value="NZ_JAOANI010000015.1"/>
</dbReference>
<feature type="compositionally biased region" description="Pro residues" evidence="1">
    <location>
        <begin position="45"/>
        <end position="59"/>
    </location>
</feature>
<keyword evidence="2" id="KW-0732">Signal</keyword>
<comment type="caution">
    <text evidence="3">The sequence shown here is derived from an EMBL/GenBank/DDBJ whole genome shotgun (WGS) entry which is preliminary data.</text>
</comment>